<dbReference type="Pfam" id="PF23247">
    <property type="entry name" value="LRR_RPS2"/>
    <property type="match status" value="4"/>
</dbReference>
<reference evidence="3 4" key="1">
    <citation type="journal article" date="2023" name="Life. Sci Alliance">
        <title>Evolutionary insights into 3D genome organization and epigenetic landscape of Vigna mungo.</title>
        <authorList>
            <person name="Junaid A."/>
            <person name="Singh B."/>
            <person name="Bhatia S."/>
        </authorList>
    </citation>
    <scope>NUCLEOTIDE SEQUENCE [LARGE SCALE GENOMIC DNA]</scope>
    <source>
        <strain evidence="3">Urdbean</strain>
    </source>
</reference>
<evidence type="ECO:0000256" key="1">
    <source>
        <dbReference type="ARBA" id="ARBA00022821"/>
    </source>
</evidence>
<dbReference type="InterPro" id="IPR057135">
    <property type="entry name" value="At4g27190-like_LRR"/>
</dbReference>
<dbReference type="SUPFAM" id="SSF52058">
    <property type="entry name" value="L domain-like"/>
    <property type="match status" value="1"/>
</dbReference>
<dbReference type="AlphaFoldDB" id="A0AAQ3NXT6"/>
<gene>
    <name evidence="3" type="ORF">V8G54_009759</name>
</gene>
<name>A0AAQ3NXT6_VIGMU</name>
<sequence>MDGAVACGRETQNETLFIDQKEDFLLHRCEDVSATAIKRFLANSFDNISTFNSDILESETTYLFTSSTARKLVHLEELCIVQCVSMEEILAKELNETASEAIRFERLSTLILDSLSSLSCFYSGNGTLHLSSLIRLLIWKCPSMKIFSNGNINAQSFVGIQVSLDPEEGLLFHQDLNTTVKHMFERGEFLGAVYEECFSDNLQLQSYFQNERLCTLVTVKLHNCTLPYGIPSSILPHLNKLKELEVLDSNKVEVIFYMNDTDILEAPSQLQILVLKELSELTHIWKNNCQELLRFPNLKEIVVSGCEKLRTLLPASLAKTLEKLEKLEIESCYELQEIVAKEVGTENVVENFVFPSLKKLDLCDLPRLTSLYPDTFTLKCLTLNKLSVLFCHELKLFQSTHHMGDSEGTSTPNNTQPLISNLKAISNLKKLRLDWKHISALSLRFRSEIFAEGLKCLEEIALFFNTDENEKAMLPIEILQMAPNLIEMSINCCNDPDIFLGEHPEISEKRMLGQLKILNLCEVWDLNSIKSEYSLWLNIIYEKLQELNVSECLHLKTLLPFTSTVSFSDLKEVFISKCLDLQYLFTFSAAKRLINLEKITVKECKSLLEIVSTEAGISEDILKFDLLHTIALQSLPSLTCFYRGSETLHLPSLINVHIKECPNMEAWARRALDAKSFPEIQISTFQSGTQRVSLTDLKTQHVIWRGSEPIPNFYFTELDTLIVDGCSFLSDAVLPFHLLSLLPKLETLEVRNCDYVKSIFDVNPSTQDTLITFRMKILVLSKLPELEAVWNEEPHGILCMQHLKRVEVGACKSLISVFPASVAKDLELEGLVIEWCERLAAIVAEDNTDSNLQFTLPCPYLRSLKLGKLQKFTYFYYCSHKSDIYTHLESATEPQLPKEKFWKDILMQVELQIQKITLQLVVGFSSLGEVQFLDHSTMASEFIALASTGKEAEWLRNLRFEIPLLPKPISPIAIHCDNVVTLAKAYSQVYNVKSRHIGVRHSYVQGLIKDGIITVDFVRTKLNLANGFTKALAKDSISRMTNGIGMEPTINHK</sequence>
<dbReference type="EMBL" id="CP144698">
    <property type="protein sequence ID" value="WVZ16777.1"/>
    <property type="molecule type" value="Genomic_DNA"/>
</dbReference>
<feature type="domain" description="Disease resistance protein At4g27190-like leucine-rich repeats" evidence="2">
    <location>
        <begin position="205"/>
        <end position="332"/>
    </location>
</feature>
<dbReference type="PANTHER" id="PTHR33463">
    <property type="entry name" value="NB-ARC DOMAIN-CONTAINING PROTEIN-RELATED"/>
    <property type="match status" value="1"/>
</dbReference>
<feature type="domain" description="Disease resistance protein At4g27190-like leucine-rich repeats" evidence="2">
    <location>
        <begin position="692"/>
        <end position="837"/>
    </location>
</feature>
<feature type="domain" description="Disease resistance protein At4g27190-like leucine-rich repeats" evidence="2">
    <location>
        <begin position="44"/>
        <end position="145"/>
    </location>
</feature>
<dbReference type="InterPro" id="IPR050905">
    <property type="entry name" value="Plant_NBS-LRR"/>
</dbReference>
<keyword evidence="4" id="KW-1185">Reference proteome</keyword>
<evidence type="ECO:0000259" key="2">
    <source>
        <dbReference type="Pfam" id="PF23247"/>
    </source>
</evidence>
<evidence type="ECO:0000313" key="4">
    <source>
        <dbReference type="Proteomes" id="UP001374535"/>
    </source>
</evidence>
<dbReference type="Gene3D" id="3.80.10.10">
    <property type="entry name" value="Ribonuclease Inhibitor"/>
    <property type="match status" value="2"/>
</dbReference>
<evidence type="ECO:0000313" key="3">
    <source>
        <dbReference type="EMBL" id="WVZ16777.1"/>
    </source>
</evidence>
<dbReference type="InterPro" id="IPR032675">
    <property type="entry name" value="LRR_dom_sf"/>
</dbReference>
<dbReference type="SUPFAM" id="SSF52047">
    <property type="entry name" value="RNI-like"/>
    <property type="match status" value="1"/>
</dbReference>
<accession>A0AAQ3NXT6</accession>
<proteinExistence type="predicted"/>
<feature type="domain" description="Disease resistance protein At4g27190-like leucine-rich repeats" evidence="2">
    <location>
        <begin position="565"/>
        <end position="665"/>
    </location>
</feature>
<dbReference type="Proteomes" id="UP001374535">
    <property type="component" value="Chromosome 3"/>
</dbReference>
<dbReference type="PANTHER" id="PTHR33463:SF209">
    <property type="entry name" value="DISEASE RESISTANCE PROTEIN RPS2-LIKE"/>
    <property type="match status" value="1"/>
</dbReference>
<keyword evidence="1" id="KW-0611">Plant defense</keyword>
<organism evidence="3 4">
    <name type="scientific">Vigna mungo</name>
    <name type="common">Black gram</name>
    <name type="synonym">Phaseolus mungo</name>
    <dbReference type="NCBI Taxonomy" id="3915"/>
    <lineage>
        <taxon>Eukaryota</taxon>
        <taxon>Viridiplantae</taxon>
        <taxon>Streptophyta</taxon>
        <taxon>Embryophyta</taxon>
        <taxon>Tracheophyta</taxon>
        <taxon>Spermatophyta</taxon>
        <taxon>Magnoliopsida</taxon>
        <taxon>eudicotyledons</taxon>
        <taxon>Gunneridae</taxon>
        <taxon>Pentapetalae</taxon>
        <taxon>rosids</taxon>
        <taxon>fabids</taxon>
        <taxon>Fabales</taxon>
        <taxon>Fabaceae</taxon>
        <taxon>Papilionoideae</taxon>
        <taxon>50 kb inversion clade</taxon>
        <taxon>NPAAA clade</taxon>
        <taxon>indigoferoid/millettioid clade</taxon>
        <taxon>Phaseoleae</taxon>
        <taxon>Vigna</taxon>
    </lineage>
</organism>
<protein>
    <recommendedName>
        <fullName evidence="2">Disease resistance protein At4g27190-like leucine-rich repeats domain-containing protein</fullName>
    </recommendedName>
</protein>
<dbReference type="CDD" id="cd09272">
    <property type="entry name" value="RNase_HI_RT_Ty1"/>
    <property type="match status" value="1"/>
</dbReference>